<evidence type="ECO:0000256" key="1">
    <source>
        <dbReference type="SAM" id="MobiDB-lite"/>
    </source>
</evidence>
<feature type="compositionally biased region" description="Low complexity" evidence="1">
    <location>
        <begin position="109"/>
        <end position="120"/>
    </location>
</feature>
<dbReference type="Proteomes" id="UP000324705">
    <property type="component" value="Chromosome 1A"/>
</dbReference>
<accession>A0A9R0QGQ7</accession>
<dbReference type="Proteomes" id="UP000324705">
    <property type="component" value="Chromosome 3B"/>
</dbReference>
<evidence type="ECO:0000313" key="4">
    <source>
        <dbReference type="Proteomes" id="UP000324705"/>
    </source>
</evidence>
<sequence length="120" mass="13459">MRDLVFIKFNSKLKQKRKMKNRDPIVDHTFVDVVEDEDNEWITGIVPHEPDEVVEVAASTSQGAVGASKRKRASQSRPRKKKKLLPVFREDELESASSSSESEDDAMHSPSGSSNESDSE</sequence>
<keyword evidence="4" id="KW-1185">Reference proteome</keyword>
<dbReference type="Gramene" id="TRITD3Bv1G180900.1">
    <property type="protein sequence ID" value="TRITD3Bv1G180900.1"/>
    <property type="gene ID" value="TRITD3Bv1G180900"/>
</dbReference>
<evidence type="ECO:0000313" key="2">
    <source>
        <dbReference type="EMBL" id="VAH11185.1"/>
    </source>
</evidence>
<dbReference type="Gramene" id="TRITD1Av1G220670.1">
    <property type="protein sequence ID" value="TRITD1Av1G220670.1"/>
    <property type="gene ID" value="TRITD1Av1G220670"/>
</dbReference>
<dbReference type="Gramene" id="TRITD0Uv1G055520.1">
    <property type="protein sequence ID" value="TRITD0Uv1G055520.1"/>
    <property type="gene ID" value="TRITD0Uv1G055520"/>
</dbReference>
<dbReference type="AlphaFoldDB" id="A0A9R0QGQ7"/>
<organism evidence="2 4">
    <name type="scientific">Triticum turgidum subsp. durum</name>
    <name type="common">Durum wheat</name>
    <name type="synonym">Triticum durum</name>
    <dbReference type="NCBI Taxonomy" id="4567"/>
    <lineage>
        <taxon>Eukaryota</taxon>
        <taxon>Viridiplantae</taxon>
        <taxon>Streptophyta</taxon>
        <taxon>Embryophyta</taxon>
        <taxon>Tracheophyta</taxon>
        <taxon>Spermatophyta</taxon>
        <taxon>Magnoliopsida</taxon>
        <taxon>Liliopsida</taxon>
        <taxon>Poales</taxon>
        <taxon>Poaceae</taxon>
        <taxon>BOP clade</taxon>
        <taxon>Pooideae</taxon>
        <taxon>Triticodae</taxon>
        <taxon>Triticeae</taxon>
        <taxon>Triticinae</taxon>
        <taxon>Triticum</taxon>
    </lineage>
</organism>
<reference evidence="2 4" key="1">
    <citation type="submission" date="2017-09" db="EMBL/GenBank/DDBJ databases">
        <authorList>
            <consortium name="International Durum Wheat Genome Sequencing Consortium (IDWGSC)"/>
            <person name="Milanesi L."/>
        </authorList>
    </citation>
    <scope>NUCLEOTIDE SEQUENCE [LARGE SCALE GENOMIC DNA]</scope>
    <source>
        <strain evidence="4">cv. Svevo</strain>
    </source>
</reference>
<feature type="region of interest" description="Disordered" evidence="1">
    <location>
        <begin position="59"/>
        <end position="120"/>
    </location>
</feature>
<dbReference type="EMBL" id="LT934116">
    <property type="protein sequence ID" value="VAH80420.1"/>
    <property type="molecule type" value="Genomic_DNA"/>
</dbReference>
<feature type="compositionally biased region" description="Basic residues" evidence="1">
    <location>
        <begin position="68"/>
        <end position="84"/>
    </location>
</feature>
<dbReference type="OMA" id="SEDDTMH"/>
<protein>
    <submittedName>
        <fullName evidence="2 3">Uncharacterized protein</fullName>
    </submittedName>
</protein>
<proteinExistence type="predicted"/>
<gene>
    <name evidence="2" type="ORF">TRITD_1Av1G220670</name>
    <name evidence="3" type="ORF">TRITD_3Bv1G180900</name>
</gene>
<dbReference type="EMBL" id="LT934111">
    <property type="protein sequence ID" value="VAH11185.1"/>
    <property type="molecule type" value="Genomic_DNA"/>
</dbReference>
<evidence type="ECO:0000313" key="3">
    <source>
        <dbReference type="EMBL" id="VAH80420.1"/>
    </source>
</evidence>
<name>A0A9R0QGQ7_TRITD</name>